<sequence>MRILFVVLSLLCIHASRGLSKPLGEGDTHSKNVSPIAASAQSADDLSNVYSVSHVLSAPASVHRPSSSKPRVFVSNGNIPFTQADNQRNRQPIYEHRSRRRHSNPIVVAFAVLGGIFGLFVMVGLVHCALDYHRAPHRDTSMTAAVREQLIREMQDYAERAERGRRHILTPSPPPAYERPPSYVSPPITDRLGPEPESVLSPHLLRPQPVAPNSEQLA</sequence>
<feature type="chain" id="PRO_5020809617" evidence="3">
    <location>
        <begin position="19"/>
        <end position="218"/>
    </location>
</feature>
<keyword evidence="2" id="KW-0472">Membrane</keyword>
<evidence type="ECO:0000256" key="2">
    <source>
        <dbReference type="SAM" id="Phobius"/>
    </source>
</evidence>
<feature type="region of interest" description="Disordered" evidence="1">
    <location>
        <begin position="61"/>
        <end position="90"/>
    </location>
</feature>
<keyword evidence="2" id="KW-0812">Transmembrane</keyword>
<evidence type="ECO:0000256" key="3">
    <source>
        <dbReference type="SAM" id="SignalP"/>
    </source>
</evidence>
<comment type="caution">
    <text evidence="4">The sequence shown here is derived from an EMBL/GenBank/DDBJ whole genome shotgun (WGS) entry which is preliminary data.</text>
</comment>
<feature type="signal peptide" evidence="3">
    <location>
        <begin position="1"/>
        <end position="18"/>
    </location>
</feature>
<dbReference type="AlphaFoldDB" id="A0A4S4LA16"/>
<keyword evidence="5" id="KW-1185">Reference proteome</keyword>
<gene>
    <name evidence="4" type="ORF">EW146_g9215</name>
</gene>
<reference evidence="4 5" key="1">
    <citation type="submission" date="2019-02" db="EMBL/GenBank/DDBJ databases">
        <title>Genome sequencing of the rare red list fungi Bondarzewia mesenterica.</title>
        <authorList>
            <person name="Buettner E."/>
            <person name="Kellner H."/>
        </authorList>
    </citation>
    <scope>NUCLEOTIDE SEQUENCE [LARGE SCALE GENOMIC DNA]</scope>
    <source>
        <strain evidence="4 5">DSM 108281</strain>
    </source>
</reference>
<dbReference type="OrthoDB" id="3248825at2759"/>
<keyword evidence="3" id="KW-0732">Signal</keyword>
<feature type="region of interest" description="Disordered" evidence="1">
    <location>
        <begin position="161"/>
        <end position="218"/>
    </location>
</feature>
<feature type="transmembrane region" description="Helical" evidence="2">
    <location>
        <begin position="106"/>
        <end position="130"/>
    </location>
</feature>
<evidence type="ECO:0000313" key="5">
    <source>
        <dbReference type="Proteomes" id="UP000310158"/>
    </source>
</evidence>
<name>A0A4S4LA16_9AGAM</name>
<dbReference type="Proteomes" id="UP000310158">
    <property type="component" value="Unassembled WGS sequence"/>
</dbReference>
<evidence type="ECO:0000256" key="1">
    <source>
        <dbReference type="SAM" id="MobiDB-lite"/>
    </source>
</evidence>
<accession>A0A4S4LA16</accession>
<protein>
    <submittedName>
        <fullName evidence="4">Uncharacterized protein</fullName>
    </submittedName>
</protein>
<proteinExistence type="predicted"/>
<organism evidence="4 5">
    <name type="scientific">Bondarzewia mesenterica</name>
    <dbReference type="NCBI Taxonomy" id="1095465"/>
    <lineage>
        <taxon>Eukaryota</taxon>
        <taxon>Fungi</taxon>
        <taxon>Dikarya</taxon>
        <taxon>Basidiomycota</taxon>
        <taxon>Agaricomycotina</taxon>
        <taxon>Agaricomycetes</taxon>
        <taxon>Russulales</taxon>
        <taxon>Bondarzewiaceae</taxon>
        <taxon>Bondarzewia</taxon>
    </lineage>
</organism>
<evidence type="ECO:0000313" key="4">
    <source>
        <dbReference type="EMBL" id="THH07748.1"/>
    </source>
</evidence>
<dbReference type="EMBL" id="SGPL01000753">
    <property type="protein sequence ID" value="THH07748.1"/>
    <property type="molecule type" value="Genomic_DNA"/>
</dbReference>
<keyword evidence="2" id="KW-1133">Transmembrane helix</keyword>
<feature type="compositionally biased region" description="Polar residues" evidence="1">
    <location>
        <begin position="64"/>
        <end position="90"/>
    </location>
</feature>